<dbReference type="AlphaFoldDB" id="A0A2T0RM47"/>
<keyword evidence="4" id="KW-1185">Reference proteome</keyword>
<evidence type="ECO:0000256" key="2">
    <source>
        <dbReference type="SAM" id="Phobius"/>
    </source>
</evidence>
<keyword evidence="2" id="KW-1133">Transmembrane helix</keyword>
<evidence type="ECO:0000313" key="3">
    <source>
        <dbReference type="EMBL" id="PRY22238.1"/>
    </source>
</evidence>
<feature type="compositionally biased region" description="Basic residues" evidence="1">
    <location>
        <begin position="77"/>
        <end position="89"/>
    </location>
</feature>
<gene>
    <name evidence="3" type="ORF">CLV78_107162</name>
</gene>
<evidence type="ECO:0000313" key="4">
    <source>
        <dbReference type="Proteomes" id="UP000239480"/>
    </source>
</evidence>
<dbReference type="Proteomes" id="UP000239480">
    <property type="component" value="Unassembled WGS sequence"/>
</dbReference>
<dbReference type="RefSeq" id="WP_106206064.1">
    <property type="nucleotide sequence ID" value="NZ_PVTD01000007.1"/>
</dbReference>
<comment type="caution">
    <text evidence="3">The sequence shown here is derived from an EMBL/GenBank/DDBJ whole genome shotgun (WGS) entry which is preliminary data.</text>
</comment>
<protein>
    <submittedName>
        <fullName evidence="3">Uncharacterized protein DUF3955</fullName>
    </submittedName>
</protein>
<organism evidence="3 4">
    <name type="scientific">Aliiruegeria haliotis</name>
    <dbReference type="NCBI Taxonomy" id="1280846"/>
    <lineage>
        <taxon>Bacteria</taxon>
        <taxon>Pseudomonadati</taxon>
        <taxon>Pseudomonadota</taxon>
        <taxon>Alphaproteobacteria</taxon>
        <taxon>Rhodobacterales</taxon>
        <taxon>Roseobacteraceae</taxon>
        <taxon>Aliiruegeria</taxon>
    </lineage>
</organism>
<dbReference type="EMBL" id="PVTD01000007">
    <property type="protein sequence ID" value="PRY22238.1"/>
    <property type="molecule type" value="Genomic_DNA"/>
</dbReference>
<sequence>MTPKRLLQIALVAFMAAALSLGAERVWYGGISEDGTLQESLFLPLGFAFALLAVVAVLGALVLKARGGSRQTGRNGPKSKLRKTKQKEK</sequence>
<keyword evidence="2" id="KW-0472">Membrane</keyword>
<keyword evidence="2" id="KW-0812">Transmembrane</keyword>
<evidence type="ECO:0000256" key="1">
    <source>
        <dbReference type="SAM" id="MobiDB-lite"/>
    </source>
</evidence>
<reference evidence="3 4" key="1">
    <citation type="submission" date="2018-03" db="EMBL/GenBank/DDBJ databases">
        <title>Genomic Encyclopedia of Archaeal and Bacterial Type Strains, Phase II (KMG-II): from individual species to whole genera.</title>
        <authorList>
            <person name="Goeker M."/>
        </authorList>
    </citation>
    <scope>NUCLEOTIDE SEQUENCE [LARGE SCALE GENOMIC DNA]</scope>
    <source>
        <strain evidence="3 4">DSM 29328</strain>
    </source>
</reference>
<dbReference type="OrthoDB" id="7873462at2"/>
<proteinExistence type="predicted"/>
<feature type="transmembrane region" description="Helical" evidence="2">
    <location>
        <begin position="41"/>
        <end position="63"/>
    </location>
</feature>
<name>A0A2T0RM47_9RHOB</name>
<feature type="region of interest" description="Disordered" evidence="1">
    <location>
        <begin position="67"/>
        <end position="89"/>
    </location>
</feature>
<accession>A0A2T0RM47</accession>